<proteinExistence type="predicted"/>
<dbReference type="AlphaFoldDB" id="A0A515D8A1"/>
<gene>
    <name evidence="1" type="ORF">EUB48_04495</name>
</gene>
<protein>
    <submittedName>
        <fullName evidence="1">Uncharacterized protein</fullName>
    </submittedName>
</protein>
<evidence type="ECO:0000313" key="2">
    <source>
        <dbReference type="Proteomes" id="UP000316798"/>
    </source>
</evidence>
<organism evidence="1 2">
    <name type="scientific">Rhodoferax sediminis</name>
    <dbReference type="NCBI Taxonomy" id="2509614"/>
    <lineage>
        <taxon>Bacteria</taxon>
        <taxon>Pseudomonadati</taxon>
        <taxon>Pseudomonadota</taxon>
        <taxon>Betaproteobacteria</taxon>
        <taxon>Burkholderiales</taxon>
        <taxon>Comamonadaceae</taxon>
        <taxon>Rhodoferax</taxon>
    </lineage>
</organism>
<evidence type="ECO:0000313" key="1">
    <source>
        <dbReference type="EMBL" id="QDL36635.1"/>
    </source>
</evidence>
<name>A0A515D8A1_9BURK</name>
<keyword evidence="2" id="KW-1185">Reference proteome</keyword>
<accession>A0A515D8A1</accession>
<dbReference type="EMBL" id="CP035503">
    <property type="protein sequence ID" value="QDL36635.1"/>
    <property type="molecule type" value="Genomic_DNA"/>
</dbReference>
<dbReference type="RefSeq" id="WP_142817802.1">
    <property type="nucleotide sequence ID" value="NZ_CP035503.1"/>
</dbReference>
<dbReference type="KEGG" id="rhf:EUB48_04495"/>
<dbReference type="Proteomes" id="UP000316798">
    <property type="component" value="Chromosome"/>
</dbReference>
<sequence length="233" mass="25781">MNQEKTVARVHAEVDNKLVIETHEGLQQTYLLNPNRTMYLHVRHLQVFNEARRFRFGDKELGLAPAMSLYVRGRAALEGGSISVVGDPDNKVHMLGIGFHALDEDIRYRREELVQRQGSAPHYTCARVGVVHHKLGLGNDDDWFVQCELLPDALNAIAHAVSCGTMGEMTVGLALQGIYAAGDGTPQSAKNDWFLRPSRRDNTVEAPEMAQGDIALLSFEQALAHPARQACLS</sequence>
<dbReference type="OrthoDB" id="8905924at2"/>
<reference evidence="1 2" key="1">
    <citation type="submission" date="2019-01" db="EMBL/GenBank/DDBJ databases">
        <title>Genomic insights into a novel species Rhodoferax sp.</title>
        <authorList>
            <person name="Jin L."/>
        </authorList>
    </citation>
    <scope>NUCLEOTIDE SEQUENCE [LARGE SCALE GENOMIC DNA]</scope>
    <source>
        <strain evidence="1 2">CHu59-6-5</strain>
    </source>
</reference>